<evidence type="ECO:0008006" key="4">
    <source>
        <dbReference type="Google" id="ProtNLM"/>
    </source>
</evidence>
<feature type="region of interest" description="Disordered" evidence="1">
    <location>
        <begin position="59"/>
        <end position="96"/>
    </location>
</feature>
<organism evidence="2 3">
    <name type="scientific">Qipengyuania benthica</name>
    <dbReference type="NCBI Taxonomy" id="3067651"/>
    <lineage>
        <taxon>Bacteria</taxon>
        <taxon>Pseudomonadati</taxon>
        <taxon>Pseudomonadota</taxon>
        <taxon>Alphaproteobacteria</taxon>
        <taxon>Sphingomonadales</taxon>
        <taxon>Erythrobacteraceae</taxon>
        <taxon>Qipengyuania</taxon>
    </lineage>
</organism>
<dbReference type="Proteomes" id="UP001235664">
    <property type="component" value="Unassembled WGS sequence"/>
</dbReference>
<dbReference type="Gene3D" id="1.20.120.20">
    <property type="entry name" value="Apolipoprotein"/>
    <property type="match status" value="1"/>
</dbReference>
<dbReference type="RefSeq" id="WP_305929449.1">
    <property type="nucleotide sequence ID" value="NZ_JAVAIL010000002.1"/>
</dbReference>
<name>A0ABT9H7M3_9SPHN</name>
<evidence type="ECO:0000256" key="1">
    <source>
        <dbReference type="SAM" id="MobiDB-lite"/>
    </source>
</evidence>
<keyword evidence="3" id="KW-1185">Reference proteome</keyword>
<comment type="caution">
    <text evidence="2">The sequence shown here is derived from an EMBL/GenBank/DDBJ whole genome shotgun (WGS) entry which is preliminary data.</text>
</comment>
<feature type="region of interest" description="Disordered" evidence="1">
    <location>
        <begin position="1"/>
        <end position="33"/>
    </location>
</feature>
<gene>
    <name evidence="2" type="ORF">Q9K01_06730</name>
</gene>
<proteinExistence type="predicted"/>
<accession>A0ABT9H7M3</accession>
<evidence type="ECO:0000313" key="2">
    <source>
        <dbReference type="EMBL" id="MDP4539313.1"/>
    </source>
</evidence>
<feature type="compositionally biased region" description="Low complexity" evidence="1">
    <location>
        <begin position="1"/>
        <end position="25"/>
    </location>
</feature>
<dbReference type="EMBL" id="JAVAIL010000002">
    <property type="protein sequence ID" value="MDP4539313.1"/>
    <property type="molecule type" value="Genomic_DNA"/>
</dbReference>
<protein>
    <recommendedName>
        <fullName evidence="4">DUF883 family protein</fullName>
    </recommendedName>
</protein>
<feature type="compositionally biased region" description="Basic and acidic residues" evidence="1">
    <location>
        <begin position="79"/>
        <end position="96"/>
    </location>
</feature>
<reference evidence="2 3" key="1">
    <citation type="submission" date="2023-08" db="EMBL/GenBank/DDBJ databases">
        <title>genomic of DY56.</title>
        <authorList>
            <person name="Wang Y."/>
        </authorList>
    </citation>
    <scope>NUCLEOTIDE SEQUENCE [LARGE SCALE GENOMIC DNA]</scope>
    <source>
        <strain evidence="2 3">DY56-A-20</strain>
    </source>
</reference>
<sequence length="186" mass="19273">MTNTATTTTPATPATSAGTNTSATGGSEHRAEAKTRFNAAVQEAKAGAAALRAEAGERANAYRSQARGKSGSLAADAKGYGEEAKTKGRELANEGKAKLSGGIASLSRMVADNAHVVDEKLGAQYGDYARTASRSLDDTANRLDQKSLDELTEDGREFVRKSPGLAIGMAAVAGYMLSRIFGGSRR</sequence>
<evidence type="ECO:0000313" key="3">
    <source>
        <dbReference type="Proteomes" id="UP001235664"/>
    </source>
</evidence>